<keyword evidence="2" id="KW-0436">Ligase</keyword>
<dbReference type="InterPro" id="IPR000873">
    <property type="entry name" value="AMP-dep_synth/lig_dom"/>
</dbReference>
<evidence type="ECO:0000256" key="2">
    <source>
        <dbReference type="ARBA" id="ARBA00022598"/>
    </source>
</evidence>
<dbReference type="InterPro" id="IPR051087">
    <property type="entry name" value="Mitochondrial_ACSM"/>
</dbReference>
<evidence type="ECO:0000256" key="6">
    <source>
        <dbReference type="ARBA" id="ARBA00039009"/>
    </source>
</evidence>
<keyword evidence="5" id="KW-0067">ATP-binding</keyword>
<dbReference type="GO" id="GO:0004321">
    <property type="term" value="F:fatty-acyl-CoA synthase activity"/>
    <property type="evidence" value="ECO:0007669"/>
    <property type="project" value="TreeGrafter"/>
</dbReference>
<dbReference type="Ensembl" id="ENSSPUT00000007341.1">
    <property type="protein sequence ID" value="ENSSPUP00000006897.1"/>
    <property type="gene ID" value="ENSSPUG00000005317.1"/>
</dbReference>
<feature type="domain" description="AMP-binding enzyme C-terminal" evidence="9">
    <location>
        <begin position="118"/>
        <end position="198"/>
    </location>
</feature>
<dbReference type="PANTHER" id="PTHR43605:SF7">
    <property type="entry name" value="ACYL-COENZYME A SYNTHETASE ACSM3, MITOCHONDRIAL"/>
    <property type="match status" value="1"/>
</dbReference>
<dbReference type="InterPro" id="IPR025110">
    <property type="entry name" value="AMP-bd_C"/>
</dbReference>
<name>A0A8D0GM38_SPHPU</name>
<dbReference type="GO" id="GO:0006633">
    <property type="term" value="P:fatty acid biosynthetic process"/>
    <property type="evidence" value="ECO:0007669"/>
    <property type="project" value="TreeGrafter"/>
</dbReference>
<dbReference type="GO" id="GO:0006637">
    <property type="term" value="P:acyl-CoA metabolic process"/>
    <property type="evidence" value="ECO:0007669"/>
    <property type="project" value="TreeGrafter"/>
</dbReference>
<evidence type="ECO:0000256" key="1">
    <source>
        <dbReference type="ARBA" id="ARBA00006432"/>
    </source>
</evidence>
<dbReference type="OMA" id="TSCINKQ"/>
<comment type="similarity">
    <text evidence="1">Belongs to the ATP-dependent AMP-binding enzyme family.</text>
</comment>
<dbReference type="GO" id="GO:0005524">
    <property type="term" value="F:ATP binding"/>
    <property type="evidence" value="ECO:0007669"/>
    <property type="project" value="UniProtKB-KW"/>
</dbReference>
<dbReference type="EC" id="6.2.1.2" evidence="6"/>
<protein>
    <recommendedName>
        <fullName evidence="6">medium-chain acyl-CoA ligase</fullName>
        <ecNumber evidence="6">6.2.1.2</ecNumber>
    </recommendedName>
</protein>
<reference evidence="10" key="1">
    <citation type="submission" date="2025-08" db="UniProtKB">
        <authorList>
            <consortium name="Ensembl"/>
        </authorList>
    </citation>
    <scope>IDENTIFICATION</scope>
</reference>
<evidence type="ECO:0000256" key="4">
    <source>
        <dbReference type="ARBA" id="ARBA00022832"/>
    </source>
</evidence>
<dbReference type="GO" id="GO:0031956">
    <property type="term" value="F:medium-chain fatty acid-CoA ligase activity"/>
    <property type="evidence" value="ECO:0007669"/>
    <property type="project" value="UniProtKB-EC"/>
</dbReference>
<dbReference type="Gene3D" id="3.30.300.30">
    <property type="match status" value="1"/>
</dbReference>
<evidence type="ECO:0000313" key="10">
    <source>
        <dbReference type="Ensembl" id="ENSSPUP00000006897.1"/>
    </source>
</evidence>
<comment type="catalytic activity">
    <reaction evidence="7">
        <text>a medium-chain fatty acid + ATP + CoA = a medium-chain fatty acyl-CoA + AMP + diphosphate</text>
        <dbReference type="Rhea" id="RHEA:48340"/>
        <dbReference type="ChEBI" id="CHEBI:30616"/>
        <dbReference type="ChEBI" id="CHEBI:33019"/>
        <dbReference type="ChEBI" id="CHEBI:57287"/>
        <dbReference type="ChEBI" id="CHEBI:59558"/>
        <dbReference type="ChEBI" id="CHEBI:90546"/>
        <dbReference type="ChEBI" id="CHEBI:456215"/>
        <dbReference type="EC" id="6.2.1.2"/>
    </reaction>
    <physiologicalReaction direction="left-to-right" evidence="7">
        <dbReference type="Rhea" id="RHEA:48341"/>
    </physiologicalReaction>
</comment>
<dbReference type="SUPFAM" id="SSF56801">
    <property type="entry name" value="Acetyl-CoA synthetase-like"/>
    <property type="match status" value="1"/>
</dbReference>
<organism evidence="10 11">
    <name type="scientific">Sphenodon punctatus</name>
    <name type="common">Tuatara</name>
    <name type="synonym">Hatteria punctata</name>
    <dbReference type="NCBI Taxonomy" id="8508"/>
    <lineage>
        <taxon>Eukaryota</taxon>
        <taxon>Metazoa</taxon>
        <taxon>Chordata</taxon>
        <taxon>Craniata</taxon>
        <taxon>Vertebrata</taxon>
        <taxon>Euteleostomi</taxon>
        <taxon>Lepidosauria</taxon>
        <taxon>Sphenodontia</taxon>
        <taxon>Sphenodontidae</taxon>
        <taxon>Sphenodon</taxon>
    </lineage>
</organism>
<keyword evidence="4" id="KW-0276">Fatty acid metabolism</keyword>
<dbReference type="Pfam" id="PF00501">
    <property type="entry name" value="AMP-binding"/>
    <property type="match status" value="1"/>
</dbReference>
<dbReference type="GO" id="GO:0005759">
    <property type="term" value="C:mitochondrial matrix"/>
    <property type="evidence" value="ECO:0007669"/>
    <property type="project" value="TreeGrafter"/>
</dbReference>
<proteinExistence type="inferred from homology"/>
<evidence type="ECO:0000256" key="3">
    <source>
        <dbReference type="ARBA" id="ARBA00022741"/>
    </source>
</evidence>
<evidence type="ECO:0000259" key="8">
    <source>
        <dbReference type="Pfam" id="PF00501"/>
    </source>
</evidence>
<evidence type="ECO:0000256" key="7">
    <source>
        <dbReference type="ARBA" id="ARBA00048477"/>
    </source>
</evidence>
<evidence type="ECO:0000256" key="5">
    <source>
        <dbReference type="ARBA" id="ARBA00022840"/>
    </source>
</evidence>
<dbReference type="InterPro" id="IPR045851">
    <property type="entry name" value="AMP-bd_C_sf"/>
</dbReference>
<feature type="domain" description="AMP-dependent synthetase/ligase" evidence="8">
    <location>
        <begin position="2"/>
        <end position="68"/>
    </location>
</feature>
<accession>A0A8D0GM38</accession>
<keyword evidence="3" id="KW-0547">Nucleotide-binding</keyword>
<dbReference type="GeneTree" id="ENSGT00940000157930"/>
<keyword evidence="4" id="KW-0443">Lipid metabolism</keyword>
<evidence type="ECO:0000313" key="11">
    <source>
        <dbReference type="Proteomes" id="UP000694392"/>
    </source>
</evidence>
<dbReference type="Proteomes" id="UP000694392">
    <property type="component" value="Unplaced"/>
</dbReference>
<sequence>MEQWKTRTGLDIYEGYAQTETVLVCSTNKGMKIKPGAMGKAVPPYDVQIIDENCNILPPGKEGDIAIRIKPTRPSFLFSSYDNPEKTASTVRGDFYITGDRGFVDEDGYFWYRIGPLEVENALLEHPAVAESAVISSPDPIRGEVVKAFVMMAPDYKSYNKDKLTVELQEHVKKQTAPYKYPRKVEFVEHLPKTISGKIQRKELRKKEWERN</sequence>
<dbReference type="Pfam" id="PF13193">
    <property type="entry name" value="AMP-binding_C"/>
    <property type="match status" value="1"/>
</dbReference>
<dbReference type="InterPro" id="IPR042099">
    <property type="entry name" value="ANL_N_sf"/>
</dbReference>
<keyword evidence="11" id="KW-1185">Reference proteome</keyword>
<evidence type="ECO:0000259" key="9">
    <source>
        <dbReference type="Pfam" id="PF13193"/>
    </source>
</evidence>
<dbReference type="AlphaFoldDB" id="A0A8D0GM38"/>
<dbReference type="FunFam" id="3.30.300.30:FF:000005">
    <property type="entry name" value="Acyl-coenzyme A synthetase ACSM5, mitochondrial"/>
    <property type="match status" value="1"/>
</dbReference>
<reference evidence="10" key="2">
    <citation type="submission" date="2025-09" db="UniProtKB">
        <authorList>
            <consortium name="Ensembl"/>
        </authorList>
    </citation>
    <scope>IDENTIFICATION</scope>
</reference>
<dbReference type="PANTHER" id="PTHR43605">
    <property type="entry name" value="ACYL-COENZYME A SYNTHETASE"/>
    <property type="match status" value="1"/>
</dbReference>
<dbReference type="Gene3D" id="3.40.50.12780">
    <property type="entry name" value="N-terminal domain of ligase-like"/>
    <property type="match status" value="1"/>
</dbReference>